<proteinExistence type="predicted"/>
<evidence type="ECO:0000313" key="4">
    <source>
        <dbReference type="EMBL" id="QHB51222.1"/>
    </source>
</evidence>
<name>A0A6P1E641_LENHI</name>
<keyword evidence="1" id="KW-0732">Signal</keyword>
<gene>
    <name evidence="4" type="ORF">GQR93_02775</name>
</gene>
<dbReference type="Pfam" id="PF11611">
    <property type="entry name" value="DUF4352"/>
    <property type="match status" value="1"/>
</dbReference>
<dbReference type="InterPro" id="IPR029050">
    <property type="entry name" value="Immunoprotect_excell_Ig-like"/>
</dbReference>
<evidence type="ECO:0000256" key="2">
    <source>
        <dbReference type="SAM" id="Phobius"/>
    </source>
</evidence>
<reference evidence="4 5" key="1">
    <citation type="submission" date="2019-12" db="EMBL/GenBank/DDBJ databases">
        <title>Lactobacillus hilgardii FLUB.</title>
        <authorList>
            <person name="Gustaw K."/>
        </authorList>
    </citation>
    <scope>NUCLEOTIDE SEQUENCE [LARGE SCALE GENOMIC DNA]</scope>
    <source>
        <strain evidence="4 5">FLUB</strain>
    </source>
</reference>
<evidence type="ECO:0000259" key="3">
    <source>
        <dbReference type="Pfam" id="PF11611"/>
    </source>
</evidence>
<dbReference type="GeneID" id="69057283"/>
<feature type="transmembrane region" description="Helical" evidence="2">
    <location>
        <begin position="15"/>
        <end position="37"/>
    </location>
</feature>
<dbReference type="SMR" id="A0A6P1E641"/>
<keyword evidence="2" id="KW-1133">Transmembrane helix</keyword>
<keyword evidence="2" id="KW-0472">Membrane</keyword>
<evidence type="ECO:0000313" key="5">
    <source>
        <dbReference type="Proteomes" id="UP000465035"/>
    </source>
</evidence>
<dbReference type="Gene3D" id="2.60.40.1240">
    <property type="match status" value="1"/>
</dbReference>
<accession>A0A6P1E641</accession>
<dbReference type="Proteomes" id="UP000465035">
    <property type="component" value="Chromosome"/>
</dbReference>
<dbReference type="AlphaFoldDB" id="A0A6P1E641"/>
<sequence length="184" mass="20589">MNNQKKQPKPWYKVWWFWVLVVIVLFVLGGMMSGSGGSSRSSSSKPKTHKVSPFKKTYKVGQIANYKGYKFKVNKVKYFAGNSMDTPKSGSQYVICNVTIKNDSHEKQDYNAMDFELNADGNTTDFDEILTSGNYDNNTLDSGSLDKGATVSGNLIGQAKKNAKLKLEYQPSFLDDKTIKVNLN</sequence>
<feature type="domain" description="DUF4352" evidence="3">
    <location>
        <begin position="58"/>
        <end position="177"/>
    </location>
</feature>
<keyword evidence="2" id="KW-0812">Transmembrane</keyword>
<evidence type="ECO:0000256" key="1">
    <source>
        <dbReference type="ARBA" id="ARBA00022729"/>
    </source>
</evidence>
<dbReference type="EMBL" id="CP047121">
    <property type="protein sequence ID" value="QHB51222.1"/>
    <property type="molecule type" value="Genomic_DNA"/>
</dbReference>
<dbReference type="InterPro" id="IPR029051">
    <property type="entry name" value="DUF4352"/>
</dbReference>
<protein>
    <submittedName>
        <fullName evidence="4">DUF4352 domain-containing protein</fullName>
    </submittedName>
</protein>
<dbReference type="RefSeq" id="WP_159298643.1">
    <property type="nucleotide sequence ID" value="NZ_CP047121.1"/>
</dbReference>
<organism evidence="4 5">
    <name type="scientific">Lentilactobacillus hilgardii</name>
    <name type="common">Lactobacillus hilgardii</name>
    <dbReference type="NCBI Taxonomy" id="1588"/>
    <lineage>
        <taxon>Bacteria</taxon>
        <taxon>Bacillati</taxon>
        <taxon>Bacillota</taxon>
        <taxon>Bacilli</taxon>
        <taxon>Lactobacillales</taxon>
        <taxon>Lactobacillaceae</taxon>
        <taxon>Lentilactobacillus</taxon>
    </lineage>
</organism>